<feature type="domain" description="Mechanosensitive ion channel protein 2/3 C-terminal" evidence="11">
    <location>
        <begin position="793"/>
        <end position="879"/>
    </location>
</feature>
<dbReference type="Pfam" id="PF25237">
    <property type="entry name" value="MSL2_3"/>
    <property type="match status" value="2"/>
</dbReference>
<evidence type="ECO:0000256" key="9">
    <source>
        <dbReference type="SAM" id="Phobius"/>
    </source>
</evidence>
<dbReference type="InterPro" id="IPR045042">
    <property type="entry name" value="YnaI-like"/>
</dbReference>
<dbReference type="InterPro" id="IPR006685">
    <property type="entry name" value="MscS_channel_2nd"/>
</dbReference>
<dbReference type="STRING" id="35608.A0A2U1LE74"/>
<feature type="region of interest" description="Disordered" evidence="8">
    <location>
        <begin position="578"/>
        <end position="636"/>
    </location>
</feature>
<evidence type="ECO:0000256" key="1">
    <source>
        <dbReference type="ARBA" id="ARBA00004141"/>
    </source>
</evidence>
<feature type="domain" description="Mechanosensitive channel protein 2/3 transmembrane" evidence="12">
    <location>
        <begin position="151"/>
        <end position="279"/>
    </location>
</feature>
<organism evidence="13 14">
    <name type="scientific">Artemisia annua</name>
    <name type="common">Sweet wormwood</name>
    <dbReference type="NCBI Taxonomy" id="35608"/>
    <lineage>
        <taxon>Eukaryota</taxon>
        <taxon>Viridiplantae</taxon>
        <taxon>Streptophyta</taxon>
        <taxon>Embryophyta</taxon>
        <taxon>Tracheophyta</taxon>
        <taxon>Spermatophyta</taxon>
        <taxon>Magnoliopsida</taxon>
        <taxon>eudicotyledons</taxon>
        <taxon>Gunneridae</taxon>
        <taxon>Pentapetalae</taxon>
        <taxon>asterids</taxon>
        <taxon>campanulids</taxon>
        <taxon>Asterales</taxon>
        <taxon>Asteraceae</taxon>
        <taxon>Asteroideae</taxon>
        <taxon>Anthemideae</taxon>
        <taxon>Artemisiinae</taxon>
        <taxon>Artemisia</taxon>
    </lineage>
</organism>
<dbReference type="InterPro" id="IPR056876">
    <property type="entry name" value="Msl2-3_C"/>
</dbReference>
<comment type="subcellular location">
    <subcellularLocation>
        <location evidence="1">Membrane</location>
        <topology evidence="1">Multi-pass membrane protein</topology>
    </subcellularLocation>
</comment>
<evidence type="ECO:0000256" key="8">
    <source>
        <dbReference type="SAM" id="MobiDB-lite"/>
    </source>
</evidence>
<comment type="caution">
    <text evidence="13">The sequence shown here is derived from an EMBL/GenBank/DDBJ whole genome shotgun (WGS) entry which is preliminary data.</text>
</comment>
<keyword evidence="3 9" id="KW-0812">Transmembrane</keyword>
<dbReference type="OrthoDB" id="1676006at2759"/>
<proteinExistence type="inferred from homology"/>
<keyword evidence="7" id="KW-0407">Ion channel</keyword>
<dbReference type="Gene3D" id="2.30.30.60">
    <property type="match status" value="2"/>
</dbReference>
<feature type="region of interest" description="Disordered" evidence="8">
    <location>
        <begin position="495"/>
        <end position="558"/>
    </location>
</feature>
<feature type="region of interest" description="Disordered" evidence="8">
    <location>
        <begin position="1015"/>
        <end position="1075"/>
    </location>
</feature>
<evidence type="ECO:0000256" key="5">
    <source>
        <dbReference type="ARBA" id="ARBA00023065"/>
    </source>
</evidence>
<feature type="transmembrane region" description="Helical" evidence="9">
    <location>
        <begin position="108"/>
        <end position="137"/>
    </location>
</feature>
<feature type="domain" description="Mechanosensitive ion channel MscS" evidence="10">
    <location>
        <begin position="718"/>
        <end position="788"/>
    </location>
</feature>
<feature type="domain" description="Mechanosensitive ion channel protein 2/3 C-terminal" evidence="11">
    <location>
        <begin position="356"/>
        <end position="442"/>
    </location>
</feature>
<evidence type="ECO:0000256" key="3">
    <source>
        <dbReference type="ARBA" id="ARBA00022692"/>
    </source>
</evidence>
<sequence>MAATGSLLFSRELGINKSSVYISQPKGKRHKVHAHIFSAGLSSHTSLQEAWSVHLLTARESVKPIPNRCNILVCRSLFSPNGGDQIPILKTAAAVLARSYEAFHGRSLVVQLIPAVGIIAFAAWGLGPLLRACRILFWQKNDNSWTKSKEHQVMTSYIQPLLLWGGAVLICRVLEPVILPSAPSQAVKQRLLNFVRSLSTVLAFAYCLSSLIQQTQKFFVEKKDPSDARSMGYEFAGKAVYSAVWVASISLFMELLGFSTQKWVTAGGLGTVLLTLAGREIFTNFLSSVMIHATRPFVLSEWIQTKIDGYEVSGTVEHVGWWSPTIIRGDDREAIHIPNHKFTVNVVRNLTQKTHWRIKTHLAISHVDVNKINNIVADMRKVLAKNPQVEQQRLHRRVFLENVDRENQALLILVSCFVKTSHFEVYLGVKEAILLDLLRVISHHRARLATPIRTVQKIYRDADIDNVPISDIFTNNRAAANRPYLLIEPSYKVNGEDKNKSASRPTSNPEEKDSKPVTPVAATSDPVADPNPKLTPVTASDPVVDPNPKLDGEKPLTQRSALDDNIVLGVALEGSKRMLPIEDDEMGPISSPTSPESKEMASCLNGSGGSTTSNNKDQKDDKASLGSGSTQSEQREQEKRLASIMMYLSRKNPTICISLWSWEFVALMGYEFAGKAVYSAVWVASISLFMELLGFSTQKWVTAGGLGTVLLTLAGREIFTNFLSSVMIHATRPFVLSEWIQTKIDGYEVSGTVEHVGWWSPTIIRGDDREAIHIPNHKFTVNVVRNLTQKTHWRIKTHLAISHVDVNKINNIVADMRKVLAKNPQVEQQRLHRRVFLENVDRENQALLILVSCFVKTSHFEVYLGVKEAILLDLLRVISHHRARLATPIRTVQKIYRDADIDNVPISDIFTNNRAAANRPYLLIEPSYKVNGEDKNKSASRPTSNPEEKDSKPVTPVAATSDPVADPNPKLTPVTASDPVVDPNPKLDGEKPLTQRSALDDNIVLGVALEGSKRMLPIEDDEMGPISSPTSPESKEMASCLNGSGGSTTSNNKDQKDDKASLGSGSTQSEQREQEKRCVHLFAEFANPLVPNNLFFFTHGSTDGESEENETDP</sequence>
<evidence type="ECO:0000313" key="13">
    <source>
        <dbReference type="EMBL" id="PWA47309.1"/>
    </source>
</evidence>
<dbReference type="Pfam" id="PF24956">
    <property type="entry name" value="Msl2-3_C"/>
    <property type="match status" value="2"/>
</dbReference>
<dbReference type="Pfam" id="PF00924">
    <property type="entry name" value="MS_channel_2nd"/>
    <property type="match status" value="2"/>
</dbReference>
<dbReference type="SUPFAM" id="SSF50182">
    <property type="entry name" value="Sm-like ribonucleoproteins"/>
    <property type="match status" value="2"/>
</dbReference>
<reference evidence="13 14" key="1">
    <citation type="journal article" date="2018" name="Mol. Plant">
        <title>The genome of Artemisia annua provides insight into the evolution of Asteraceae family and artemisinin biosynthesis.</title>
        <authorList>
            <person name="Shen Q."/>
            <person name="Zhang L."/>
            <person name="Liao Z."/>
            <person name="Wang S."/>
            <person name="Yan T."/>
            <person name="Shi P."/>
            <person name="Liu M."/>
            <person name="Fu X."/>
            <person name="Pan Q."/>
            <person name="Wang Y."/>
            <person name="Lv Z."/>
            <person name="Lu X."/>
            <person name="Zhang F."/>
            <person name="Jiang W."/>
            <person name="Ma Y."/>
            <person name="Chen M."/>
            <person name="Hao X."/>
            <person name="Li L."/>
            <person name="Tang Y."/>
            <person name="Lv G."/>
            <person name="Zhou Y."/>
            <person name="Sun X."/>
            <person name="Brodelius P.E."/>
            <person name="Rose J.K.C."/>
            <person name="Tang K."/>
        </authorList>
    </citation>
    <scope>NUCLEOTIDE SEQUENCE [LARGE SCALE GENOMIC DNA]</scope>
    <source>
        <strain evidence="14">cv. Huhao1</strain>
        <tissue evidence="13">Leaf</tissue>
    </source>
</reference>
<feature type="region of interest" description="Disordered" evidence="8">
    <location>
        <begin position="1093"/>
        <end position="1113"/>
    </location>
</feature>
<keyword evidence="5" id="KW-0813">Transport</keyword>
<evidence type="ECO:0000259" key="12">
    <source>
        <dbReference type="Pfam" id="PF25237"/>
    </source>
</evidence>
<evidence type="ECO:0000313" key="14">
    <source>
        <dbReference type="Proteomes" id="UP000245207"/>
    </source>
</evidence>
<comment type="similarity">
    <text evidence="2">Belongs to the MscS (TC 1.A.23) family.</text>
</comment>
<gene>
    <name evidence="13" type="ORF">CTI12_AA500510</name>
</gene>
<dbReference type="PANTHER" id="PTHR43634">
    <property type="entry name" value="OW CONDUCTANCE MECHANOSENSITIVE CHANNEL"/>
    <property type="match status" value="1"/>
</dbReference>
<feature type="domain" description="Mechanosensitive channel protein 2/3 transmembrane" evidence="12">
    <location>
        <begin position="667"/>
        <end position="716"/>
    </location>
</feature>
<protein>
    <submittedName>
        <fullName evidence="13">MSCS-like 3</fullName>
    </submittedName>
</protein>
<keyword evidence="6 9" id="KW-0472">Membrane</keyword>
<dbReference type="GO" id="GO:0034220">
    <property type="term" value="P:monoatomic ion transmembrane transport"/>
    <property type="evidence" value="ECO:0007669"/>
    <property type="project" value="UniProtKB-KW"/>
</dbReference>
<evidence type="ECO:0000259" key="11">
    <source>
        <dbReference type="Pfam" id="PF24956"/>
    </source>
</evidence>
<evidence type="ECO:0000256" key="4">
    <source>
        <dbReference type="ARBA" id="ARBA00022989"/>
    </source>
</evidence>
<keyword evidence="14" id="KW-1185">Reference proteome</keyword>
<feature type="compositionally biased region" description="Acidic residues" evidence="8">
    <location>
        <begin position="1104"/>
        <end position="1113"/>
    </location>
</feature>
<evidence type="ECO:0000259" key="10">
    <source>
        <dbReference type="Pfam" id="PF00924"/>
    </source>
</evidence>
<evidence type="ECO:0000256" key="7">
    <source>
        <dbReference type="ARBA" id="ARBA00023303"/>
    </source>
</evidence>
<keyword evidence="4 9" id="KW-1133">Transmembrane helix</keyword>
<accession>A0A2U1LE74</accession>
<feature type="domain" description="Mechanosensitive ion channel MscS" evidence="10">
    <location>
        <begin position="281"/>
        <end position="351"/>
    </location>
</feature>
<dbReference type="InterPro" id="IPR057483">
    <property type="entry name" value="MSL2/3_TM_dom"/>
</dbReference>
<keyword evidence="5" id="KW-0406">Ion transport</keyword>
<dbReference type="EMBL" id="PKPP01009870">
    <property type="protein sequence ID" value="PWA47309.1"/>
    <property type="molecule type" value="Genomic_DNA"/>
</dbReference>
<name>A0A2U1LE74_ARTAN</name>
<evidence type="ECO:0000256" key="2">
    <source>
        <dbReference type="ARBA" id="ARBA00008017"/>
    </source>
</evidence>
<evidence type="ECO:0000256" key="6">
    <source>
        <dbReference type="ARBA" id="ARBA00023136"/>
    </source>
</evidence>
<dbReference type="InterPro" id="IPR010920">
    <property type="entry name" value="LSM_dom_sf"/>
</dbReference>
<dbReference type="AlphaFoldDB" id="A0A2U1LE74"/>
<feature type="region of interest" description="Disordered" evidence="8">
    <location>
        <begin position="932"/>
        <end position="995"/>
    </location>
</feature>
<dbReference type="Proteomes" id="UP000245207">
    <property type="component" value="Unassembled WGS sequence"/>
</dbReference>
<dbReference type="Gene3D" id="1.10.287.1260">
    <property type="match status" value="2"/>
</dbReference>
<dbReference type="GO" id="GO:0016020">
    <property type="term" value="C:membrane"/>
    <property type="evidence" value="ECO:0007669"/>
    <property type="project" value="UniProtKB-SubCell"/>
</dbReference>
<dbReference type="InterPro" id="IPR023408">
    <property type="entry name" value="MscS_beta-dom_sf"/>
</dbReference>
<dbReference type="PANTHER" id="PTHR43634:SF11">
    <property type="entry name" value="MECHANOSENSITIVE ION CHANNEL MSCS, LSM DOMAIN SUPERFAMILY"/>
    <property type="match status" value="1"/>
</dbReference>